<evidence type="ECO:0000256" key="2">
    <source>
        <dbReference type="ARBA" id="ARBA00022801"/>
    </source>
</evidence>
<dbReference type="InterPro" id="IPR050248">
    <property type="entry name" value="Polysacc_deacetylase_ArnD"/>
</dbReference>
<keyword evidence="4" id="KW-1133">Transmembrane helix</keyword>
<dbReference type="Pfam" id="PF01522">
    <property type="entry name" value="Polysacc_deac_1"/>
    <property type="match status" value="1"/>
</dbReference>
<feature type="domain" description="NodB homology" evidence="5">
    <location>
        <begin position="269"/>
        <end position="444"/>
    </location>
</feature>
<dbReference type="SUPFAM" id="SSF88713">
    <property type="entry name" value="Glycoside hydrolase/deacetylase"/>
    <property type="match status" value="1"/>
</dbReference>
<reference evidence="6 7" key="1">
    <citation type="submission" date="2022-08" db="EMBL/GenBank/DDBJ databases">
        <title>Aerococcaceae sp. nov isolated from spoiled eye mask.</title>
        <authorList>
            <person name="Zhou G."/>
            <person name="Xie X.-B."/>
            <person name="Shi Q.-S."/>
            <person name="Wang Y.-S."/>
            <person name="Wen X."/>
            <person name="Peng H."/>
            <person name="Yang X.-J."/>
            <person name="Tao H.-B."/>
            <person name="Huang X.-M."/>
        </authorList>
    </citation>
    <scope>NUCLEOTIDE SEQUENCE [LARGE SCALE GENOMIC DNA]</scope>
    <source>
        <strain evidence="7">DM20194951</strain>
    </source>
</reference>
<keyword evidence="3" id="KW-0175">Coiled coil</keyword>
<keyword evidence="1" id="KW-0479">Metal-binding</keyword>
<evidence type="ECO:0000256" key="4">
    <source>
        <dbReference type="SAM" id="Phobius"/>
    </source>
</evidence>
<protein>
    <submittedName>
        <fullName evidence="6">Polysaccharide deacetylase family protein</fullName>
    </submittedName>
</protein>
<dbReference type="InterPro" id="IPR002509">
    <property type="entry name" value="NODB_dom"/>
</dbReference>
<evidence type="ECO:0000259" key="5">
    <source>
        <dbReference type="PROSITE" id="PS51677"/>
    </source>
</evidence>
<gene>
    <name evidence="6" type="ORF">NRE15_02915</name>
</gene>
<evidence type="ECO:0000313" key="7">
    <source>
        <dbReference type="Proteomes" id="UP001315967"/>
    </source>
</evidence>
<evidence type="ECO:0000256" key="1">
    <source>
        <dbReference type="ARBA" id="ARBA00022723"/>
    </source>
</evidence>
<organism evidence="6 7">
    <name type="scientific">Fundicoccus culcitae</name>
    <dbReference type="NCBI Taxonomy" id="2969821"/>
    <lineage>
        <taxon>Bacteria</taxon>
        <taxon>Bacillati</taxon>
        <taxon>Bacillota</taxon>
        <taxon>Bacilli</taxon>
        <taxon>Lactobacillales</taxon>
        <taxon>Aerococcaceae</taxon>
        <taxon>Fundicoccus</taxon>
    </lineage>
</organism>
<evidence type="ECO:0000256" key="3">
    <source>
        <dbReference type="SAM" id="Coils"/>
    </source>
</evidence>
<feature type="coiled-coil region" evidence="3">
    <location>
        <begin position="55"/>
        <end position="82"/>
    </location>
</feature>
<dbReference type="Pfam" id="PF18449">
    <property type="entry name" value="Endotoxin_C2"/>
    <property type="match status" value="1"/>
</dbReference>
<dbReference type="PROSITE" id="PS51677">
    <property type="entry name" value="NODB"/>
    <property type="match status" value="1"/>
</dbReference>
<accession>A0ABY5P8A2</accession>
<dbReference type="InterPro" id="IPR054544">
    <property type="entry name" value="Pest_crys_Cry1Aa_dom-IV"/>
</dbReference>
<dbReference type="Proteomes" id="UP001315967">
    <property type="component" value="Chromosome"/>
</dbReference>
<dbReference type="PANTHER" id="PTHR10587:SF133">
    <property type="entry name" value="CHITIN DEACETYLASE 1-RELATED"/>
    <property type="match status" value="1"/>
</dbReference>
<dbReference type="RefSeq" id="WP_313794118.1">
    <property type="nucleotide sequence ID" value="NZ_CP102453.1"/>
</dbReference>
<proteinExistence type="predicted"/>
<dbReference type="EMBL" id="CP102453">
    <property type="protein sequence ID" value="UUX34618.1"/>
    <property type="molecule type" value="Genomic_DNA"/>
</dbReference>
<dbReference type="PANTHER" id="PTHR10587">
    <property type="entry name" value="GLYCOSYL TRANSFERASE-RELATED"/>
    <property type="match status" value="1"/>
</dbReference>
<sequence>MRKIGNNLGKNRWVVIALEIVLLVILVVFIFNQFNSTIGSLRRAQASVQKLYVDNDFTELNLDVTQAEIDQATEQINNVTGSNQDVLLSQIEVAQNQYYALNQLSQYYEVSHPKELIQSAEPLKLKAEVAPQQVAESKQTFMANLTDSDSELDQHFLQLYDQAYTQGTELQALEASFTDLPTDLRTKEELLNAVEGVQFIEEELDRLDDTINLDAVQSEFDVYCQDLSQDIVEWDHSIENLTEEELAYIGKSPTLSQSFIGTPLNYLSKRVALTFDDGPNEAYTLQVLDILDHYDVVGTFFVMGAYVDEYPQVANEIVKRGHVIGNHTYNHFDLGTLSDAQVMEQINWTQDSIKEATGATPELLRFPFGKGGPHILSLTEDLDSILWTIDTLDWKTHDAELIHQETLANLQPQSIILMHDTHQATPDALKTLIPILLDMGYTFVTPNETGVNIPYYSDNSHL</sequence>
<name>A0ABY5P8A2_9LACT</name>
<keyword evidence="2" id="KW-0378">Hydrolase</keyword>
<keyword evidence="7" id="KW-1185">Reference proteome</keyword>
<keyword evidence="4" id="KW-0812">Transmembrane</keyword>
<dbReference type="CDD" id="cd10917">
    <property type="entry name" value="CE4_NodB_like_6s_7s"/>
    <property type="match status" value="1"/>
</dbReference>
<dbReference type="InterPro" id="IPR011330">
    <property type="entry name" value="Glyco_hydro/deAcase_b/a-brl"/>
</dbReference>
<keyword evidence="4" id="KW-0472">Membrane</keyword>
<dbReference type="Gene3D" id="3.20.20.370">
    <property type="entry name" value="Glycoside hydrolase/deacetylase"/>
    <property type="match status" value="1"/>
</dbReference>
<evidence type="ECO:0000313" key="6">
    <source>
        <dbReference type="EMBL" id="UUX34618.1"/>
    </source>
</evidence>
<feature type="transmembrane region" description="Helical" evidence="4">
    <location>
        <begin position="12"/>
        <end position="31"/>
    </location>
</feature>